<dbReference type="Gene3D" id="3.30.70.100">
    <property type="match status" value="1"/>
</dbReference>
<dbReference type="InterPro" id="IPR007138">
    <property type="entry name" value="ABM_dom"/>
</dbReference>
<dbReference type="InterPro" id="IPR050744">
    <property type="entry name" value="AI-2_Isomerase_LsrG"/>
</dbReference>
<dbReference type="OrthoDB" id="8452260at2"/>
<accession>A0A543NID4</accession>
<dbReference type="Pfam" id="PF03992">
    <property type="entry name" value="ABM"/>
    <property type="match status" value="1"/>
</dbReference>
<evidence type="ECO:0000313" key="2">
    <source>
        <dbReference type="EMBL" id="TQN31510.1"/>
    </source>
</evidence>
<dbReference type="InterPro" id="IPR011008">
    <property type="entry name" value="Dimeric_a/b-barrel"/>
</dbReference>
<organism evidence="2 3">
    <name type="scientific">Haloactinospora alba</name>
    <dbReference type="NCBI Taxonomy" id="405555"/>
    <lineage>
        <taxon>Bacteria</taxon>
        <taxon>Bacillati</taxon>
        <taxon>Actinomycetota</taxon>
        <taxon>Actinomycetes</taxon>
        <taxon>Streptosporangiales</taxon>
        <taxon>Nocardiopsidaceae</taxon>
        <taxon>Haloactinospora</taxon>
    </lineage>
</organism>
<keyword evidence="3" id="KW-1185">Reference proteome</keyword>
<proteinExistence type="predicted"/>
<protein>
    <submittedName>
        <fullName evidence="2">Quinol monooxygenase YgiN</fullName>
    </submittedName>
</protein>
<evidence type="ECO:0000259" key="1">
    <source>
        <dbReference type="PROSITE" id="PS51725"/>
    </source>
</evidence>
<feature type="domain" description="ABM" evidence="1">
    <location>
        <begin position="2"/>
        <end position="93"/>
    </location>
</feature>
<name>A0A543NID4_9ACTN</name>
<dbReference type="EMBL" id="VFQC01000001">
    <property type="protein sequence ID" value="TQN31510.1"/>
    <property type="molecule type" value="Genomic_DNA"/>
</dbReference>
<dbReference type="SUPFAM" id="SSF54909">
    <property type="entry name" value="Dimeric alpha+beta barrel"/>
    <property type="match status" value="1"/>
</dbReference>
<dbReference type="GO" id="GO:0004497">
    <property type="term" value="F:monooxygenase activity"/>
    <property type="evidence" value="ECO:0007669"/>
    <property type="project" value="UniProtKB-KW"/>
</dbReference>
<dbReference type="Proteomes" id="UP000317422">
    <property type="component" value="Unassembled WGS sequence"/>
</dbReference>
<dbReference type="AlphaFoldDB" id="A0A543NID4"/>
<evidence type="ECO:0000313" key="3">
    <source>
        <dbReference type="Proteomes" id="UP000317422"/>
    </source>
</evidence>
<keyword evidence="2" id="KW-0503">Monooxygenase</keyword>
<reference evidence="2 3" key="1">
    <citation type="submission" date="2019-06" db="EMBL/GenBank/DDBJ databases">
        <title>Sequencing the genomes of 1000 actinobacteria strains.</title>
        <authorList>
            <person name="Klenk H.-P."/>
        </authorList>
    </citation>
    <scope>NUCLEOTIDE SEQUENCE [LARGE SCALE GENOMIC DNA]</scope>
    <source>
        <strain evidence="2 3">DSM 45015</strain>
    </source>
</reference>
<gene>
    <name evidence="2" type="ORF">FHX37_1417</name>
</gene>
<comment type="caution">
    <text evidence="2">The sequence shown here is derived from an EMBL/GenBank/DDBJ whole genome shotgun (WGS) entry which is preliminary data.</text>
</comment>
<dbReference type="PANTHER" id="PTHR33336">
    <property type="entry name" value="QUINOL MONOOXYGENASE YGIN-RELATED"/>
    <property type="match status" value="1"/>
</dbReference>
<dbReference type="PROSITE" id="PS51725">
    <property type="entry name" value="ABM"/>
    <property type="match status" value="1"/>
</dbReference>
<dbReference type="PANTHER" id="PTHR33336:SF3">
    <property type="entry name" value="ABM DOMAIN-CONTAINING PROTEIN"/>
    <property type="match status" value="1"/>
</dbReference>
<sequence>MIFIAVKFTVRPERSEEWLSLVDDFTQATRQEPGNLFFEWSRSVDDPNQFVLLEAFASPEAGEAHVNSAHFQNAISWMPDVVAATPQIINTEVPSDGWSQMAEVTPNQ</sequence>
<dbReference type="RefSeq" id="WP_141922903.1">
    <property type="nucleotide sequence ID" value="NZ_VFQC01000001.1"/>
</dbReference>
<keyword evidence="2" id="KW-0560">Oxidoreductase</keyword>